<evidence type="ECO:0000313" key="2">
    <source>
        <dbReference type="Proteomes" id="UP001058098"/>
    </source>
</evidence>
<reference evidence="1" key="1">
    <citation type="submission" date="2020-09" db="EMBL/GenBank/DDBJ databases">
        <title>Rhizobia associated with sainfoin plants.</title>
        <authorList>
            <person name="Asharfi S."/>
            <person name="Kuzmanovic N."/>
            <person name="Bunk B."/>
            <person name="Sproeer C."/>
            <person name="Becker M."/>
            <person name="Thuenen T."/>
        </authorList>
    </citation>
    <scope>NUCLEOTIDE SEQUENCE</scope>
    <source>
        <strain evidence="1">OM4</strain>
        <plasmid evidence="1">pOM4</plasmid>
    </source>
</reference>
<proteinExistence type="predicted"/>
<organism evidence="1 2">
    <name type="scientific">Mesorhizobium onobrychidis</name>
    <dbReference type="NCBI Taxonomy" id="2775404"/>
    <lineage>
        <taxon>Bacteria</taxon>
        <taxon>Pseudomonadati</taxon>
        <taxon>Pseudomonadota</taxon>
        <taxon>Alphaproteobacteria</taxon>
        <taxon>Hyphomicrobiales</taxon>
        <taxon>Phyllobacteriaceae</taxon>
        <taxon>Mesorhizobium</taxon>
    </lineage>
</organism>
<name>A0ABY5R7E8_9HYPH</name>
<protein>
    <submittedName>
        <fullName evidence="1">Uncharacterized protein</fullName>
    </submittedName>
</protein>
<evidence type="ECO:0000313" key="1">
    <source>
        <dbReference type="EMBL" id="UVC19396.1"/>
    </source>
</evidence>
<keyword evidence="1" id="KW-0614">Plasmid</keyword>
<dbReference type="RefSeq" id="WP_258124266.1">
    <property type="nucleotide sequence ID" value="NZ_CP062230.1"/>
</dbReference>
<dbReference type="Proteomes" id="UP001058098">
    <property type="component" value="Plasmid pOM4"/>
</dbReference>
<geneLocation type="plasmid" evidence="1 2">
    <name>pOM4</name>
</geneLocation>
<keyword evidence="2" id="KW-1185">Reference proteome</keyword>
<accession>A0ABY5R7E8</accession>
<sequence length="82" mass="8326">MTGASAAAGLAPASGHSIHLPGFDGVIYYTVEQSGYRVVATLASGADELPIRFISTLGPGQRMAISVPQSIGPGRARPMTGI</sequence>
<gene>
    <name evidence="1" type="ORF">IHQ72_35640</name>
</gene>
<dbReference type="EMBL" id="CP062230">
    <property type="protein sequence ID" value="UVC19396.1"/>
    <property type="molecule type" value="Genomic_DNA"/>
</dbReference>